<accession>A0A8S1IY61</accession>
<reference evidence="1" key="1">
    <citation type="submission" date="2020-12" db="EMBL/GenBank/DDBJ databases">
        <authorList>
            <person name="Iha C."/>
        </authorList>
    </citation>
    <scope>NUCLEOTIDE SEQUENCE</scope>
</reference>
<protein>
    <submittedName>
        <fullName evidence="1">Uncharacterized protein</fullName>
    </submittedName>
</protein>
<evidence type="ECO:0000313" key="2">
    <source>
        <dbReference type="Proteomes" id="UP000708148"/>
    </source>
</evidence>
<dbReference type="EMBL" id="CAJHUC010001088">
    <property type="protein sequence ID" value="CAD7699675.1"/>
    <property type="molecule type" value="Genomic_DNA"/>
</dbReference>
<dbReference type="Proteomes" id="UP000708148">
    <property type="component" value="Unassembled WGS sequence"/>
</dbReference>
<keyword evidence="2" id="KW-1185">Reference proteome</keyword>
<sequence>MEMTLGTESNVAVGKSRLAAVAQRRRMASARHWDCRRLLEIADFSLCCGQTGDVSEYLQCDNSYLPFLQSRNVLWHTTCFHVELYEKVCAHSCGGFCCTRVVRGFCCITKYEGHIGNRTTRLCGDLQGQVACCHVLQLRASCGWDVYVWMSGVGTGAMRFVRFRLFQSQMPWIHHLLLNVQPQRLDSDSLELFFIFLSPWRISSFAGAASTPSPHLCRLWQL</sequence>
<comment type="caution">
    <text evidence="1">The sequence shown here is derived from an EMBL/GenBank/DDBJ whole genome shotgun (WGS) entry which is preliminary data.</text>
</comment>
<dbReference type="AlphaFoldDB" id="A0A8S1IY61"/>
<evidence type="ECO:0000313" key="1">
    <source>
        <dbReference type="EMBL" id="CAD7699675.1"/>
    </source>
</evidence>
<organism evidence="1 2">
    <name type="scientific">Ostreobium quekettii</name>
    <dbReference type="NCBI Taxonomy" id="121088"/>
    <lineage>
        <taxon>Eukaryota</taxon>
        <taxon>Viridiplantae</taxon>
        <taxon>Chlorophyta</taxon>
        <taxon>core chlorophytes</taxon>
        <taxon>Ulvophyceae</taxon>
        <taxon>TCBD clade</taxon>
        <taxon>Bryopsidales</taxon>
        <taxon>Ostreobineae</taxon>
        <taxon>Ostreobiaceae</taxon>
        <taxon>Ostreobium</taxon>
    </lineage>
</organism>
<proteinExistence type="predicted"/>
<name>A0A8S1IY61_9CHLO</name>
<gene>
    <name evidence="1" type="ORF">OSTQU699_LOCUS5034</name>
</gene>